<proteinExistence type="predicted"/>
<dbReference type="PATRIC" id="fig|54915.3.peg.585"/>
<comment type="caution">
    <text evidence="1">The sequence shown here is derived from an EMBL/GenBank/DDBJ whole genome shotgun (WGS) entry which is preliminary data.</text>
</comment>
<sequence length="79" mass="9562">MEDVMSIVGSDNSYDRLLILRRSRDNIKHLLIFRLNFKKRASTRFLMAVDRHPYRQAGFVICWREALLIQSDWCFYHDL</sequence>
<dbReference type="EMBL" id="LGIQ01000017">
    <property type="protein sequence ID" value="KNB68670.1"/>
    <property type="molecule type" value="Genomic_DNA"/>
</dbReference>
<name>A0A0K9YKE3_9BACL</name>
<gene>
    <name evidence="1" type="ORF">ADS79_32395</name>
</gene>
<evidence type="ECO:0000313" key="1">
    <source>
        <dbReference type="EMBL" id="KNB68670.1"/>
    </source>
</evidence>
<evidence type="ECO:0000313" key="2">
    <source>
        <dbReference type="Proteomes" id="UP000036834"/>
    </source>
</evidence>
<dbReference type="AlphaFoldDB" id="A0A0K9YKE3"/>
<dbReference type="Proteomes" id="UP000036834">
    <property type="component" value="Unassembled WGS sequence"/>
</dbReference>
<accession>A0A0K9YKE3</accession>
<protein>
    <submittedName>
        <fullName evidence="1">Uncharacterized protein</fullName>
    </submittedName>
</protein>
<organism evidence="1 2">
    <name type="scientific">Brevibacillus reuszeri</name>
    <dbReference type="NCBI Taxonomy" id="54915"/>
    <lineage>
        <taxon>Bacteria</taxon>
        <taxon>Bacillati</taxon>
        <taxon>Bacillota</taxon>
        <taxon>Bacilli</taxon>
        <taxon>Bacillales</taxon>
        <taxon>Paenibacillaceae</taxon>
        <taxon>Brevibacillus</taxon>
    </lineage>
</organism>
<reference evidence="2" key="1">
    <citation type="submission" date="2015-07" db="EMBL/GenBank/DDBJ databases">
        <title>Genome sequencing project for genomic taxonomy and phylogenomics of Bacillus-like bacteria.</title>
        <authorList>
            <person name="Liu B."/>
            <person name="Wang J."/>
            <person name="Zhu Y."/>
            <person name="Liu G."/>
            <person name="Chen Q."/>
            <person name="Chen Z."/>
            <person name="Lan J."/>
            <person name="Che J."/>
            <person name="Ge C."/>
            <person name="Shi H."/>
            <person name="Pan Z."/>
            <person name="Liu X."/>
        </authorList>
    </citation>
    <scope>NUCLEOTIDE SEQUENCE [LARGE SCALE GENOMIC DNA]</scope>
    <source>
        <strain evidence="2">DSM 9887</strain>
    </source>
</reference>